<dbReference type="EMBL" id="FOFA01000002">
    <property type="protein sequence ID" value="SEP97000.1"/>
    <property type="molecule type" value="Genomic_DNA"/>
</dbReference>
<evidence type="ECO:0000313" key="1">
    <source>
        <dbReference type="EMBL" id="SEP97000.1"/>
    </source>
</evidence>
<dbReference type="InterPro" id="IPR015278">
    <property type="entry name" value="BglII-like"/>
</dbReference>
<evidence type="ECO:0000313" key="2">
    <source>
        <dbReference type="Proteomes" id="UP000198504"/>
    </source>
</evidence>
<dbReference type="SUPFAM" id="SSF52980">
    <property type="entry name" value="Restriction endonuclease-like"/>
    <property type="match status" value="1"/>
</dbReference>
<dbReference type="GO" id="GO:0009307">
    <property type="term" value="P:DNA restriction-modification system"/>
    <property type="evidence" value="ECO:0007669"/>
    <property type="project" value="InterPro"/>
</dbReference>
<proteinExistence type="predicted"/>
<keyword evidence="2" id="KW-1185">Reference proteome</keyword>
<keyword evidence="1" id="KW-0378">Hydrolase</keyword>
<accession>A0A1H9C6Y1</accession>
<reference evidence="2" key="1">
    <citation type="submission" date="2016-10" db="EMBL/GenBank/DDBJ databases">
        <authorList>
            <person name="Varghese N."/>
            <person name="Submissions S."/>
        </authorList>
    </citation>
    <scope>NUCLEOTIDE SEQUENCE [LARGE SCALE GENOMIC DNA]</scope>
    <source>
        <strain evidence="2">CGMCC 4.6856</strain>
    </source>
</reference>
<dbReference type="AlphaFoldDB" id="A0A1H9C6Y1"/>
<dbReference type="Proteomes" id="UP000198504">
    <property type="component" value="Unassembled WGS sequence"/>
</dbReference>
<dbReference type="InterPro" id="IPR011335">
    <property type="entry name" value="Restrct_endonuc-II-like"/>
</dbReference>
<dbReference type="GO" id="GO:0009036">
    <property type="term" value="F:type II site-specific deoxyribonuclease activity"/>
    <property type="evidence" value="ECO:0007669"/>
    <property type="project" value="InterPro"/>
</dbReference>
<keyword evidence="1" id="KW-0255">Endonuclease</keyword>
<dbReference type="RefSeq" id="WP_091178034.1">
    <property type="nucleotide sequence ID" value="NZ_FOFA01000002.1"/>
</dbReference>
<protein>
    <submittedName>
        <fullName evidence="1">Restriction endonuclease BglII</fullName>
    </submittedName>
</protein>
<sequence>MQLTSSYEQAFATELLDRYHWLEVRNAAAMVAASDPAAVADIISVLTEFNLSVSYLMTAGGAKSALAADLDQAFRRLGWRETHMSIETVTRLDKQPWRPGGETAVQTTTVPVTGDTHKLDNVQRRIAIDVEWHAKDGNLDRDISAFRALYDAGVIDAGILITRSYADVHYLAEWLGAELGWPHLDARGNERKRFSTTTTTTMENTYKRLVRGDAGGCPVLAIGIGYGTYRPGLEFVDPDGVVRSAPRVPPLGLVEYWDLVGEGLDDRGSDAQPGTS</sequence>
<name>A0A1H9C6Y1_9ACTN</name>
<gene>
    <name evidence="1" type="ORF">SAMN05421756_10298</name>
</gene>
<keyword evidence="1" id="KW-0540">Nuclease</keyword>
<organism evidence="1 2">
    <name type="scientific">Microlunatus flavus</name>
    <dbReference type="NCBI Taxonomy" id="1036181"/>
    <lineage>
        <taxon>Bacteria</taxon>
        <taxon>Bacillati</taxon>
        <taxon>Actinomycetota</taxon>
        <taxon>Actinomycetes</taxon>
        <taxon>Propionibacteriales</taxon>
        <taxon>Propionibacteriaceae</taxon>
        <taxon>Microlunatus</taxon>
    </lineage>
</organism>
<dbReference type="Pfam" id="PF09195">
    <property type="entry name" value="Endonuc-BglII"/>
    <property type="match status" value="1"/>
</dbReference>
<dbReference type="OrthoDB" id="1956808at2"/>